<evidence type="ECO:0000256" key="1">
    <source>
        <dbReference type="SAM" id="MobiDB-lite"/>
    </source>
</evidence>
<evidence type="ECO:0000313" key="2">
    <source>
        <dbReference type="EMBL" id="GFO40100.1"/>
    </source>
</evidence>
<keyword evidence="3" id="KW-1185">Reference proteome</keyword>
<sequence>MSSPSPYEDSVNDEREQLHLSPPSTSAPTFCIETRGHGSTNITVHNAPVIYKTEASSFTATMNAGKEQGKSPPTSGENHKA</sequence>
<comment type="caution">
    <text evidence="2">The sequence shown here is derived from an EMBL/GenBank/DDBJ whole genome shotgun (WGS) entry which is preliminary data.</text>
</comment>
<feature type="region of interest" description="Disordered" evidence="1">
    <location>
        <begin position="1"/>
        <end position="33"/>
    </location>
</feature>
<proteinExistence type="predicted"/>
<protein>
    <submittedName>
        <fullName evidence="2">Uncharacterized protein</fullName>
    </submittedName>
</protein>
<feature type="region of interest" description="Disordered" evidence="1">
    <location>
        <begin position="60"/>
        <end position="81"/>
    </location>
</feature>
<organism evidence="2 3">
    <name type="scientific">Plakobranchus ocellatus</name>
    <dbReference type="NCBI Taxonomy" id="259542"/>
    <lineage>
        <taxon>Eukaryota</taxon>
        <taxon>Metazoa</taxon>
        <taxon>Spiralia</taxon>
        <taxon>Lophotrochozoa</taxon>
        <taxon>Mollusca</taxon>
        <taxon>Gastropoda</taxon>
        <taxon>Heterobranchia</taxon>
        <taxon>Euthyneura</taxon>
        <taxon>Panpulmonata</taxon>
        <taxon>Sacoglossa</taxon>
        <taxon>Placobranchoidea</taxon>
        <taxon>Plakobranchidae</taxon>
        <taxon>Plakobranchus</taxon>
    </lineage>
</organism>
<name>A0AAV4D7S1_9GAST</name>
<dbReference type="EMBL" id="BLXT01007577">
    <property type="protein sequence ID" value="GFO40100.1"/>
    <property type="molecule type" value="Genomic_DNA"/>
</dbReference>
<gene>
    <name evidence="2" type="ORF">PoB_006660500</name>
</gene>
<dbReference type="Proteomes" id="UP000735302">
    <property type="component" value="Unassembled WGS sequence"/>
</dbReference>
<feature type="compositionally biased region" description="Polar residues" evidence="1">
    <location>
        <begin position="71"/>
        <end position="81"/>
    </location>
</feature>
<evidence type="ECO:0000313" key="3">
    <source>
        <dbReference type="Proteomes" id="UP000735302"/>
    </source>
</evidence>
<reference evidence="2 3" key="1">
    <citation type="journal article" date="2021" name="Elife">
        <title>Chloroplast acquisition without the gene transfer in kleptoplastic sea slugs, Plakobranchus ocellatus.</title>
        <authorList>
            <person name="Maeda T."/>
            <person name="Takahashi S."/>
            <person name="Yoshida T."/>
            <person name="Shimamura S."/>
            <person name="Takaki Y."/>
            <person name="Nagai Y."/>
            <person name="Toyoda A."/>
            <person name="Suzuki Y."/>
            <person name="Arimoto A."/>
            <person name="Ishii H."/>
            <person name="Satoh N."/>
            <person name="Nishiyama T."/>
            <person name="Hasebe M."/>
            <person name="Maruyama T."/>
            <person name="Minagawa J."/>
            <person name="Obokata J."/>
            <person name="Shigenobu S."/>
        </authorList>
    </citation>
    <scope>NUCLEOTIDE SEQUENCE [LARGE SCALE GENOMIC DNA]</scope>
</reference>
<accession>A0AAV4D7S1</accession>
<dbReference type="AlphaFoldDB" id="A0AAV4D7S1"/>